<evidence type="ECO:0000256" key="4">
    <source>
        <dbReference type="ARBA" id="ARBA00022475"/>
    </source>
</evidence>
<dbReference type="CDD" id="cd15945">
    <property type="entry name" value="7tmA_OR5C1-like"/>
    <property type="match status" value="1"/>
</dbReference>
<evidence type="ECO:0000256" key="6">
    <source>
        <dbReference type="ARBA" id="ARBA00022692"/>
    </source>
</evidence>
<evidence type="ECO:0000256" key="12">
    <source>
        <dbReference type="ARBA" id="ARBA00023180"/>
    </source>
</evidence>
<dbReference type="GO" id="GO:0004930">
    <property type="term" value="F:G protein-coupled receptor activity"/>
    <property type="evidence" value="ECO:0007669"/>
    <property type="project" value="UniProtKB-KW"/>
</dbReference>
<dbReference type="Proteomes" id="UP000006813">
    <property type="component" value="Unassembled WGS sequence"/>
</dbReference>
<sequence length="330" mass="36942">MDEGNCSSLTEFFLLGITNNPEMKMPLFATFLVVYLINVLANLGMISLLIRVDSQLHTPMYFFLSYLSFSDLCYSSAVGPKMLVDLLTKNKSVPFAGFPFAGCALQFFFFYMFVDVECLLLAVMAFDRYKAISSPLLYAVDMSSRLCSVLVASAQLLAGVYLVGLADALVHTTLTFRLCFCGSNEINHFFCDILPILLISCSNTQINELLIFTIFGFIELSTISGVLVSYCYIILSVIKIRSAEGRLKAFSTCASHLTAVAIFQGTMLFMYFRPSSSYSLDQDKMTSLFYSLVIPMLNPLVYSLRNKDVKEATKRLKNKIWGAGHLAQWF</sequence>
<evidence type="ECO:0000256" key="9">
    <source>
        <dbReference type="ARBA" id="ARBA00023040"/>
    </source>
</evidence>
<keyword evidence="10 15" id="KW-0472">Membrane</keyword>
<dbReference type="FunFam" id="1.10.1220.70:FF:000001">
    <property type="entry name" value="Olfactory receptor"/>
    <property type="match status" value="1"/>
</dbReference>
<feature type="transmembrane region" description="Helical" evidence="15">
    <location>
        <begin position="247"/>
        <end position="272"/>
    </location>
</feature>
<dbReference type="PRINTS" id="PR00245">
    <property type="entry name" value="OLFACTORYR"/>
</dbReference>
<dbReference type="AlphaFoldDB" id="G5BR47"/>
<dbReference type="InterPro" id="IPR000276">
    <property type="entry name" value="GPCR_Rhodpsn"/>
</dbReference>
<gene>
    <name evidence="17" type="ORF">GW7_11716</name>
</gene>
<organism evidence="17 18">
    <name type="scientific">Heterocephalus glaber</name>
    <name type="common">Naked mole rat</name>
    <dbReference type="NCBI Taxonomy" id="10181"/>
    <lineage>
        <taxon>Eukaryota</taxon>
        <taxon>Metazoa</taxon>
        <taxon>Chordata</taxon>
        <taxon>Craniata</taxon>
        <taxon>Vertebrata</taxon>
        <taxon>Euteleostomi</taxon>
        <taxon>Mammalia</taxon>
        <taxon>Eutheria</taxon>
        <taxon>Euarchontoglires</taxon>
        <taxon>Glires</taxon>
        <taxon>Rodentia</taxon>
        <taxon>Hystricomorpha</taxon>
        <taxon>Bathyergidae</taxon>
        <taxon>Heterocephalus</taxon>
    </lineage>
</organism>
<keyword evidence="8 15" id="KW-1133">Transmembrane helix</keyword>
<comment type="subcellular location">
    <subcellularLocation>
        <location evidence="2 15">Cell membrane</location>
        <topology evidence="2 15">Multi-pass membrane protein</topology>
    </subcellularLocation>
</comment>
<feature type="transmembrane region" description="Helical" evidence="15">
    <location>
        <begin position="146"/>
        <end position="166"/>
    </location>
</feature>
<evidence type="ECO:0000256" key="7">
    <source>
        <dbReference type="ARBA" id="ARBA00022725"/>
    </source>
</evidence>
<accession>G5BR47</accession>
<keyword evidence="4 15" id="KW-1003">Cell membrane</keyword>
<reference evidence="17 18" key="1">
    <citation type="journal article" date="2011" name="Nature">
        <title>Genome sequencing reveals insights into physiology and longevity of the naked mole rat.</title>
        <authorList>
            <person name="Kim E.B."/>
            <person name="Fang X."/>
            <person name="Fushan A.A."/>
            <person name="Huang Z."/>
            <person name="Lobanov A.V."/>
            <person name="Han L."/>
            <person name="Marino S.M."/>
            <person name="Sun X."/>
            <person name="Turanov A.A."/>
            <person name="Yang P."/>
            <person name="Yim S.H."/>
            <person name="Zhao X."/>
            <person name="Kasaikina M.V."/>
            <person name="Stoletzki N."/>
            <person name="Peng C."/>
            <person name="Polak P."/>
            <person name="Xiong Z."/>
            <person name="Kiezun A."/>
            <person name="Zhu Y."/>
            <person name="Chen Y."/>
            <person name="Kryukov G.V."/>
            <person name="Zhang Q."/>
            <person name="Peshkin L."/>
            <person name="Yang L."/>
            <person name="Bronson R.T."/>
            <person name="Buffenstein R."/>
            <person name="Wang B."/>
            <person name="Han C."/>
            <person name="Li Q."/>
            <person name="Chen L."/>
            <person name="Zhao W."/>
            <person name="Sunyaev S.R."/>
            <person name="Park T.J."/>
            <person name="Zhang G."/>
            <person name="Wang J."/>
            <person name="Gladyshev V.N."/>
        </authorList>
    </citation>
    <scope>NUCLEOTIDE SEQUENCE [LARGE SCALE GENOMIC DNA]</scope>
</reference>
<dbReference type="InParanoid" id="G5BR47"/>
<keyword evidence="11 14" id="KW-0675">Receptor</keyword>
<evidence type="ECO:0000256" key="8">
    <source>
        <dbReference type="ARBA" id="ARBA00022989"/>
    </source>
</evidence>
<evidence type="ECO:0000256" key="2">
    <source>
        <dbReference type="ARBA" id="ARBA00004651"/>
    </source>
</evidence>
<comment type="similarity">
    <text evidence="3 14">Belongs to the G-protein coupled receptor 1 family.</text>
</comment>
<evidence type="ECO:0000256" key="11">
    <source>
        <dbReference type="ARBA" id="ARBA00023170"/>
    </source>
</evidence>
<dbReference type="PROSITE" id="PS00237">
    <property type="entry name" value="G_PROTEIN_RECEP_F1_1"/>
    <property type="match status" value="1"/>
</dbReference>
<feature type="transmembrane region" description="Helical" evidence="15">
    <location>
        <begin position="27"/>
        <end position="49"/>
    </location>
</feature>
<name>G5BR47_HETGA</name>
<keyword evidence="13 14" id="KW-0807">Transducer</keyword>
<dbReference type="InterPro" id="IPR017452">
    <property type="entry name" value="GPCR_Rhodpsn_7TM"/>
</dbReference>
<dbReference type="SUPFAM" id="SSF81321">
    <property type="entry name" value="Family A G protein-coupled receptor-like"/>
    <property type="match status" value="1"/>
</dbReference>
<dbReference type="EMBL" id="JH171435">
    <property type="protein sequence ID" value="EHB11758.1"/>
    <property type="molecule type" value="Genomic_DNA"/>
</dbReference>
<protein>
    <recommendedName>
        <fullName evidence="15">Olfactory receptor</fullName>
    </recommendedName>
</protein>
<dbReference type="Gene3D" id="1.20.1070.10">
    <property type="entry name" value="Rhodopsin 7-helix transmembrane proteins"/>
    <property type="match status" value="1"/>
</dbReference>
<feature type="transmembrane region" description="Helical" evidence="15">
    <location>
        <begin position="287"/>
        <end position="305"/>
    </location>
</feature>
<dbReference type="FunFam" id="1.20.1070.10:FF:000003">
    <property type="entry name" value="Olfactory receptor"/>
    <property type="match status" value="1"/>
</dbReference>
<feature type="transmembrane region" description="Helical" evidence="15">
    <location>
        <begin position="61"/>
        <end position="78"/>
    </location>
</feature>
<feature type="domain" description="G-protein coupled receptors family 1 profile" evidence="16">
    <location>
        <begin position="41"/>
        <end position="302"/>
    </location>
</feature>
<keyword evidence="9 14" id="KW-0297">G-protein coupled receptor</keyword>
<evidence type="ECO:0000256" key="1">
    <source>
        <dbReference type="ARBA" id="ARBA00002936"/>
    </source>
</evidence>
<dbReference type="InterPro" id="IPR000725">
    <property type="entry name" value="Olfact_rcpt"/>
</dbReference>
<dbReference type="PRINTS" id="PR00237">
    <property type="entry name" value="GPCRRHODOPSN"/>
</dbReference>
<dbReference type="GO" id="GO:0005886">
    <property type="term" value="C:plasma membrane"/>
    <property type="evidence" value="ECO:0007669"/>
    <property type="project" value="UniProtKB-SubCell"/>
</dbReference>
<evidence type="ECO:0000313" key="17">
    <source>
        <dbReference type="EMBL" id="EHB11758.1"/>
    </source>
</evidence>
<comment type="function">
    <text evidence="1">Odorant receptor.</text>
</comment>
<evidence type="ECO:0000256" key="10">
    <source>
        <dbReference type="ARBA" id="ARBA00023136"/>
    </source>
</evidence>
<dbReference type="Pfam" id="PF13853">
    <property type="entry name" value="7tm_4"/>
    <property type="match status" value="1"/>
</dbReference>
<evidence type="ECO:0000313" key="18">
    <source>
        <dbReference type="Proteomes" id="UP000006813"/>
    </source>
</evidence>
<proteinExistence type="inferred from homology"/>
<evidence type="ECO:0000256" key="5">
    <source>
        <dbReference type="ARBA" id="ARBA00022606"/>
    </source>
</evidence>
<dbReference type="GO" id="GO:0004984">
    <property type="term" value="F:olfactory receptor activity"/>
    <property type="evidence" value="ECO:0007669"/>
    <property type="project" value="InterPro"/>
</dbReference>
<keyword evidence="7 15" id="KW-0552">Olfaction</keyword>
<evidence type="ECO:0000259" key="16">
    <source>
        <dbReference type="PROSITE" id="PS50262"/>
    </source>
</evidence>
<feature type="non-terminal residue" evidence="17">
    <location>
        <position position="330"/>
    </location>
</feature>
<dbReference type="PROSITE" id="PS50262">
    <property type="entry name" value="G_PROTEIN_RECEP_F1_2"/>
    <property type="match status" value="1"/>
</dbReference>
<evidence type="ECO:0000256" key="15">
    <source>
        <dbReference type="RuleBase" id="RU363047"/>
    </source>
</evidence>
<dbReference type="PANTHER" id="PTHR48018">
    <property type="entry name" value="OLFACTORY RECEPTOR"/>
    <property type="match status" value="1"/>
</dbReference>
<keyword evidence="12" id="KW-0325">Glycoprotein</keyword>
<evidence type="ECO:0000256" key="3">
    <source>
        <dbReference type="ARBA" id="ARBA00010663"/>
    </source>
</evidence>
<keyword evidence="6 14" id="KW-0812">Transmembrane</keyword>
<dbReference type="eggNOG" id="ENOG502RF13">
    <property type="taxonomic scope" value="Eukaryota"/>
</dbReference>
<evidence type="ECO:0000256" key="13">
    <source>
        <dbReference type="ARBA" id="ARBA00023224"/>
    </source>
</evidence>
<feature type="transmembrane region" description="Helical" evidence="15">
    <location>
        <begin position="209"/>
        <end position="235"/>
    </location>
</feature>
<evidence type="ECO:0000256" key="14">
    <source>
        <dbReference type="RuleBase" id="RU000688"/>
    </source>
</evidence>
<keyword evidence="5 15" id="KW-0716">Sensory transduction</keyword>
<feature type="transmembrane region" description="Helical" evidence="15">
    <location>
        <begin position="98"/>
        <end position="126"/>
    </location>
</feature>